<dbReference type="CDD" id="cd14373">
    <property type="entry name" value="CUE_Cue3p_like"/>
    <property type="match status" value="1"/>
</dbReference>
<evidence type="ECO:0000259" key="2">
    <source>
        <dbReference type="PROSITE" id="PS51140"/>
    </source>
</evidence>
<feature type="compositionally biased region" description="Basic and acidic residues" evidence="1">
    <location>
        <begin position="491"/>
        <end position="500"/>
    </location>
</feature>
<accession>A0AAV5QSW8</accession>
<gene>
    <name evidence="3" type="ORF">DASC09_051490</name>
</gene>
<dbReference type="Gene3D" id="1.10.8.10">
    <property type="entry name" value="DNA helicase RuvA subunit, C-terminal domain"/>
    <property type="match status" value="1"/>
</dbReference>
<comment type="caution">
    <text evidence="3">The sequence shown here is derived from an EMBL/GenBank/DDBJ whole genome shotgun (WGS) entry which is preliminary data.</text>
</comment>
<feature type="compositionally biased region" description="Polar residues" evidence="1">
    <location>
        <begin position="469"/>
        <end position="480"/>
    </location>
</feature>
<dbReference type="AlphaFoldDB" id="A0AAV5QSW8"/>
<feature type="domain" description="CUE" evidence="2">
    <location>
        <begin position="330"/>
        <end position="373"/>
    </location>
</feature>
<feature type="compositionally biased region" description="Basic residues" evidence="1">
    <location>
        <begin position="586"/>
        <end position="597"/>
    </location>
</feature>
<evidence type="ECO:0000313" key="4">
    <source>
        <dbReference type="Proteomes" id="UP001360560"/>
    </source>
</evidence>
<proteinExistence type="predicted"/>
<keyword evidence="4" id="KW-1185">Reference proteome</keyword>
<name>A0AAV5QSW8_9ASCO</name>
<feature type="compositionally biased region" description="Basic and acidic residues" evidence="1">
    <location>
        <begin position="547"/>
        <end position="585"/>
    </location>
</feature>
<dbReference type="RefSeq" id="XP_064854820.1">
    <property type="nucleotide sequence ID" value="XM_064998748.1"/>
</dbReference>
<organism evidence="3 4">
    <name type="scientific">Saccharomycopsis crataegensis</name>
    <dbReference type="NCBI Taxonomy" id="43959"/>
    <lineage>
        <taxon>Eukaryota</taxon>
        <taxon>Fungi</taxon>
        <taxon>Dikarya</taxon>
        <taxon>Ascomycota</taxon>
        <taxon>Saccharomycotina</taxon>
        <taxon>Saccharomycetes</taxon>
        <taxon>Saccharomycopsidaceae</taxon>
        <taxon>Saccharomycopsis</taxon>
    </lineage>
</organism>
<sequence length="605" mass="69841">MPVDLSIRLKKKVVTFDGIDKLEIPIVMYPPLKLRSSLYDKDPVIWVHLLETYIQLFHLLLSFDNDETLSVHIEANTITQMKALIQKYLYESSLEQGQVLTLGSVNPQINEHNKTLRSLVFKLIEKYGLLYFGISGETLWHFIRVYIKGNSLAVRDLIIPNGKAVSLIPSLVSALEDLLANDKFHKDQIHYYGLMLGVMNQLNNQRGPKAAENKKLSHFDKRVQKFVNLFVNAKLIQILERYYGDGKSIHSNASKTLMVLTILSCSLEKLHKLAEGELFNKLRFKDKHNFFLKYPLFYGIIRSEFIVNYFNRQELESSLSFLFPNKYSADIQKKIDQIIEMFPQLSMYQGNYLLKQYENDANKVTNALLEDSSIISKIPEKKMKSSEKNTSTRGKSKYDEDDFAKLKFNSKNVILGKKEKLTSATLDEKYEDVREDLKKKTLIKALASLYESDEDEPDDSYLDAEIINSEQIQNNKSDNQAGKGKVKTKFNQKDFNKKMEEEQEKIENSTIAAPYNNAPRNNYNSFSRNNNTAPRNARNSSAQQNRDSNKDRKEDAKRENNDSKPKSGKTTEGERKKYNRNEKNKSKVANHNRKAGHDKKMAKAF</sequence>
<dbReference type="InterPro" id="IPR009060">
    <property type="entry name" value="UBA-like_sf"/>
</dbReference>
<dbReference type="PROSITE" id="PS51140">
    <property type="entry name" value="CUE"/>
    <property type="match status" value="1"/>
</dbReference>
<evidence type="ECO:0000256" key="1">
    <source>
        <dbReference type="SAM" id="MobiDB-lite"/>
    </source>
</evidence>
<dbReference type="SMART" id="SM00546">
    <property type="entry name" value="CUE"/>
    <property type="match status" value="1"/>
</dbReference>
<dbReference type="InterPro" id="IPR041808">
    <property type="entry name" value="Cue3_CUE"/>
</dbReference>
<feature type="compositionally biased region" description="Low complexity" evidence="1">
    <location>
        <begin position="512"/>
        <end position="542"/>
    </location>
</feature>
<dbReference type="SUPFAM" id="SSF46934">
    <property type="entry name" value="UBA-like"/>
    <property type="match status" value="1"/>
</dbReference>
<protein>
    <submittedName>
        <fullName evidence="3">Cue3 protein</fullName>
    </submittedName>
</protein>
<dbReference type="Proteomes" id="UP001360560">
    <property type="component" value="Unassembled WGS sequence"/>
</dbReference>
<dbReference type="GO" id="GO:0043130">
    <property type="term" value="F:ubiquitin binding"/>
    <property type="evidence" value="ECO:0007669"/>
    <property type="project" value="InterPro"/>
</dbReference>
<dbReference type="EMBL" id="BTFZ01000012">
    <property type="protein sequence ID" value="GMM37824.1"/>
    <property type="molecule type" value="Genomic_DNA"/>
</dbReference>
<feature type="region of interest" description="Disordered" evidence="1">
    <location>
        <begin position="469"/>
        <end position="605"/>
    </location>
</feature>
<reference evidence="3 4" key="1">
    <citation type="journal article" date="2023" name="Elife">
        <title>Identification of key yeast species and microbe-microbe interactions impacting larval growth of Drosophila in the wild.</title>
        <authorList>
            <person name="Mure A."/>
            <person name="Sugiura Y."/>
            <person name="Maeda R."/>
            <person name="Honda K."/>
            <person name="Sakurai N."/>
            <person name="Takahashi Y."/>
            <person name="Watada M."/>
            <person name="Katoh T."/>
            <person name="Gotoh A."/>
            <person name="Gotoh Y."/>
            <person name="Taniguchi I."/>
            <person name="Nakamura K."/>
            <person name="Hayashi T."/>
            <person name="Katayama T."/>
            <person name="Uemura T."/>
            <person name="Hattori Y."/>
        </authorList>
    </citation>
    <scope>NUCLEOTIDE SEQUENCE [LARGE SCALE GENOMIC DNA]</scope>
    <source>
        <strain evidence="3 4">SC-9</strain>
    </source>
</reference>
<evidence type="ECO:0000313" key="3">
    <source>
        <dbReference type="EMBL" id="GMM37824.1"/>
    </source>
</evidence>
<dbReference type="GeneID" id="90075799"/>
<dbReference type="InterPro" id="IPR003892">
    <property type="entry name" value="CUE"/>
</dbReference>